<organism evidence="1 2">
    <name type="scientific">Sphingobacterium corticis</name>
    <dbReference type="NCBI Taxonomy" id="1812823"/>
    <lineage>
        <taxon>Bacteria</taxon>
        <taxon>Pseudomonadati</taxon>
        <taxon>Bacteroidota</taxon>
        <taxon>Sphingobacteriia</taxon>
        <taxon>Sphingobacteriales</taxon>
        <taxon>Sphingobacteriaceae</taxon>
        <taxon>Sphingobacterium</taxon>
    </lineage>
</organism>
<dbReference type="Proteomes" id="UP001597393">
    <property type="component" value="Unassembled WGS sequence"/>
</dbReference>
<name>A0ABW5NM84_9SPHI</name>
<sequence length="55" mass="6431">MENVMQTLEKGLLEDEKIVNFNGPEDDEDSFDDDFEIDEMDSIGDFNDDFDDDDF</sequence>
<evidence type="ECO:0000313" key="2">
    <source>
        <dbReference type="Proteomes" id="UP001597393"/>
    </source>
</evidence>
<accession>A0ABW5NM84</accession>
<gene>
    <name evidence="1" type="ORF">ACFSQ3_12350</name>
</gene>
<proteinExistence type="predicted"/>
<dbReference type="RefSeq" id="WP_380869870.1">
    <property type="nucleotide sequence ID" value="NZ_JBHUMA010000006.1"/>
</dbReference>
<evidence type="ECO:0000313" key="1">
    <source>
        <dbReference type="EMBL" id="MFD2599743.1"/>
    </source>
</evidence>
<comment type="caution">
    <text evidence="1">The sequence shown here is derived from an EMBL/GenBank/DDBJ whole genome shotgun (WGS) entry which is preliminary data.</text>
</comment>
<dbReference type="EMBL" id="JBHUMA010000006">
    <property type="protein sequence ID" value="MFD2599743.1"/>
    <property type="molecule type" value="Genomic_DNA"/>
</dbReference>
<reference evidence="2" key="1">
    <citation type="journal article" date="2019" name="Int. J. Syst. Evol. Microbiol.">
        <title>The Global Catalogue of Microorganisms (GCM) 10K type strain sequencing project: providing services to taxonomists for standard genome sequencing and annotation.</title>
        <authorList>
            <consortium name="The Broad Institute Genomics Platform"/>
            <consortium name="The Broad Institute Genome Sequencing Center for Infectious Disease"/>
            <person name="Wu L."/>
            <person name="Ma J."/>
        </authorList>
    </citation>
    <scope>NUCLEOTIDE SEQUENCE [LARGE SCALE GENOMIC DNA]</scope>
    <source>
        <strain evidence="2">KCTC 42248</strain>
    </source>
</reference>
<keyword evidence="2" id="KW-1185">Reference proteome</keyword>
<protein>
    <submittedName>
        <fullName evidence="1">Uncharacterized protein</fullName>
    </submittedName>
</protein>